<evidence type="ECO:0000313" key="1">
    <source>
        <dbReference type="EMBL" id="ORX51268.1"/>
    </source>
</evidence>
<keyword evidence="2" id="KW-1185">Reference proteome</keyword>
<gene>
    <name evidence="1" type="ORF">DM01DRAFT_1087571</name>
</gene>
<comment type="caution">
    <text evidence="1">The sequence shown here is derived from an EMBL/GenBank/DDBJ whole genome shotgun (WGS) entry which is preliminary data.</text>
</comment>
<sequence length="261" mass="29952">MAIAFAETLPSTDDTEFFVEWLDNQESFPSLGAGKAPGFQPWHLIQSHEAAADDDEPSWHQTSWTMEAEGTWQLVHSKPFADVASEASCLADLKAPKKPERRQQAPAELSDEEKRRIYWELIDSMGEEQGYLDLYEDRKAPRCHKHRMNALLYQRRLTSVVSQLQNQYNLVSVRLSNAIEQLQESVVSKSMQQLSHTIESPSQLRYPFLGDEVLSKRATLHLIKDARRQSNNHHVKDSKRSRQTILEPDFSALSLHLTNKN</sequence>
<dbReference type="EMBL" id="MCGT01000021">
    <property type="protein sequence ID" value="ORX51268.1"/>
    <property type="molecule type" value="Genomic_DNA"/>
</dbReference>
<reference evidence="1 2" key="1">
    <citation type="submission" date="2016-07" db="EMBL/GenBank/DDBJ databases">
        <title>Pervasive Adenine N6-methylation of Active Genes in Fungi.</title>
        <authorList>
            <consortium name="DOE Joint Genome Institute"/>
            <person name="Mondo S.J."/>
            <person name="Dannebaum R.O."/>
            <person name="Kuo R.C."/>
            <person name="Labutti K."/>
            <person name="Haridas S."/>
            <person name="Kuo A."/>
            <person name="Salamov A."/>
            <person name="Ahrendt S.R."/>
            <person name="Lipzen A."/>
            <person name="Sullivan W."/>
            <person name="Andreopoulos W.B."/>
            <person name="Clum A."/>
            <person name="Lindquist E."/>
            <person name="Daum C."/>
            <person name="Ramamoorthy G.K."/>
            <person name="Gryganskyi A."/>
            <person name="Culley D."/>
            <person name="Magnuson J.K."/>
            <person name="James T.Y."/>
            <person name="O'Malley M.A."/>
            <person name="Stajich J.E."/>
            <person name="Spatafora J.W."/>
            <person name="Visel A."/>
            <person name="Grigoriev I.V."/>
        </authorList>
    </citation>
    <scope>NUCLEOTIDE SEQUENCE [LARGE SCALE GENOMIC DNA]</scope>
    <source>
        <strain evidence="1 2">NRRL 3301</strain>
    </source>
</reference>
<evidence type="ECO:0000313" key="2">
    <source>
        <dbReference type="Proteomes" id="UP000242146"/>
    </source>
</evidence>
<proteinExistence type="predicted"/>
<dbReference type="OrthoDB" id="2250284at2759"/>
<dbReference type="AlphaFoldDB" id="A0A1X2GDG9"/>
<name>A0A1X2GDG9_9FUNG</name>
<accession>A0A1X2GDG9</accession>
<dbReference type="Proteomes" id="UP000242146">
    <property type="component" value="Unassembled WGS sequence"/>
</dbReference>
<organism evidence="1 2">
    <name type="scientific">Hesseltinella vesiculosa</name>
    <dbReference type="NCBI Taxonomy" id="101127"/>
    <lineage>
        <taxon>Eukaryota</taxon>
        <taxon>Fungi</taxon>
        <taxon>Fungi incertae sedis</taxon>
        <taxon>Mucoromycota</taxon>
        <taxon>Mucoromycotina</taxon>
        <taxon>Mucoromycetes</taxon>
        <taxon>Mucorales</taxon>
        <taxon>Cunninghamellaceae</taxon>
        <taxon>Hesseltinella</taxon>
    </lineage>
</organism>
<protein>
    <submittedName>
        <fullName evidence="1">Uncharacterized protein</fullName>
    </submittedName>
</protein>